<feature type="transmembrane region" description="Helical" evidence="1">
    <location>
        <begin position="181"/>
        <end position="202"/>
    </location>
</feature>
<keyword evidence="3" id="KW-1185">Reference proteome</keyword>
<accession>A0ABV6J5K5</accession>
<evidence type="ECO:0000256" key="1">
    <source>
        <dbReference type="SAM" id="Phobius"/>
    </source>
</evidence>
<dbReference type="EMBL" id="JBHLVF010000010">
    <property type="protein sequence ID" value="MFC0391160.1"/>
    <property type="molecule type" value="Genomic_DNA"/>
</dbReference>
<reference evidence="2 3" key="1">
    <citation type="submission" date="2024-09" db="EMBL/GenBank/DDBJ databases">
        <authorList>
            <person name="Sun Q."/>
            <person name="Mori K."/>
        </authorList>
    </citation>
    <scope>NUCLEOTIDE SEQUENCE [LARGE SCALE GENOMIC DNA]</scope>
    <source>
        <strain evidence="2 3">CCM 4839</strain>
    </source>
</reference>
<protein>
    <submittedName>
        <fullName evidence="2">Glucosaminidase domain-containing protein</fullName>
    </submittedName>
</protein>
<proteinExistence type="predicted"/>
<sequence>MRSESALVLTPTDIHNIRRYVQQKYADLPKERHAEIIDDAMRRIVLKQIPEFPSEVKHALTGKLLQEVVHMQQRAVGNDHIFAACLTLDLTDSGLSEPLHSWTEQRLQSSIAARRFHELVQEALTSADAGDCMDSEKIWNAFRSRIRSDAPVGLAAEEEPMGKLADIVPLPVMRSLRLRPIGYALLSSLLVLGMLVYAWTIYRPTAPAKPPSSAVLNPPAAPLPAKPEDGLPLELRYQDVNRHKLADYLKAKNSLLVEHSYMETIISVAKKYDIHPLLLFAITGQEQGFIPKDQKQAKKIVNNPFNVYNSWRKYNTTLEESASIAARTVNRLSKARPADMNPFTWINREYAEDPNWWKGVSSLFTTMKRQVGTSAEQ</sequence>
<gene>
    <name evidence="2" type="ORF">ACFFJ8_07195</name>
</gene>
<name>A0ABV6J5K5_9BACL</name>
<keyword evidence="1" id="KW-0472">Membrane</keyword>
<organism evidence="2 3">
    <name type="scientific">Paenibacillus mendelii</name>
    <dbReference type="NCBI Taxonomy" id="206163"/>
    <lineage>
        <taxon>Bacteria</taxon>
        <taxon>Bacillati</taxon>
        <taxon>Bacillota</taxon>
        <taxon>Bacilli</taxon>
        <taxon>Bacillales</taxon>
        <taxon>Paenibacillaceae</taxon>
        <taxon>Paenibacillus</taxon>
    </lineage>
</organism>
<keyword evidence="1" id="KW-1133">Transmembrane helix</keyword>
<evidence type="ECO:0000313" key="2">
    <source>
        <dbReference type="EMBL" id="MFC0391160.1"/>
    </source>
</evidence>
<dbReference type="Proteomes" id="UP001589818">
    <property type="component" value="Unassembled WGS sequence"/>
</dbReference>
<evidence type="ECO:0000313" key="3">
    <source>
        <dbReference type="Proteomes" id="UP001589818"/>
    </source>
</evidence>
<comment type="caution">
    <text evidence="2">The sequence shown here is derived from an EMBL/GenBank/DDBJ whole genome shotgun (WGS) entry which is preliminary data.</text>
</comment>
<keyword evidence="1" id="KW-0812">Transmembrane</keyword>
<dbReference type="RefSeq" id="WP_204818181.1">
    <property type="nucleotide sequence ID" value="NZ_JANHOF010000004.1"/>
</dbReference>